<gene>
    <name evidence="1" type="ORF">EYF80_046920</name>
</gene>
<dbReference type="AlphaFoldDB" id="A0A4Z2FQ11"/>
<dbReference type="Proteomes" id="UP000314294">
    <property type="component" value="Unassembled WGS sequence"/>
</dbReference>
<keyword evidence="2" id="KW-1185">Reference proteome</keyword>
<accession>A0A4Z2FQ11</accession>
<organism evidence="1 2">
    <name type="scientific">Liparis tanakae</name>
    <name type="common">Tanaka's snailfish</name>
    <dbReference type="NCBI Taxonomy" id="230148"/>
    <lineage>
        <taxon>Eukaryota</taxon>
        <taxon>Metazoa</taxon>
        <taxon>Chordata</taxon>
        <taxon>Craniata</taxon>
        <taxon>Vertebrata</taxon>
        <taxon>Euteleostomi</taxon>
        <taxon>Actinopterygii</taxon>
        <taxon>Neopterygii</taxon>
        <taxon>Teleostei</taxon>
        <taxon>Neoteleostei</taxon>
        <taxon>Acanthomorphata</taxon>
        <taxon>Eupercaria</taxon>
        <taxon>Perciformes</taxon>
        <taxon>Cottioidei</taxon>
        <taxon>Cottales</taxon>
        <taxon>Liparidae</taxon>
        <taxon>Liparis</taxon>
    </lineage>
</organism>
<evidence type="ECO:0000313" key="1">
    <source>
        <dbReference type="EMBL" id="TNN42883.1"/>
    </source>
</evidence>
<reference evidence="1 2" key="1">
    <citation type="submission" date="2019-03" db="EMBL/GenBank/DDBJ databases">
        <title>First draft genome of Liparis tanakae, snailfish: a comprehensive survey of snailfish specific genes.</title>
        <authorList>
            <person name="Kim W."/>
            <person name="Song I."/>
            <person name="Jeong J.-H."/>
            <person name="Kim D."/>
            <person name="Kim S."/>
            <person name="Ryu S."/>
            <person name="Song J.Y."/>
            <person name="Lee S.K."/>
        </authorList>
    </citation>
    <scope>NUCLEOTIDE SEQUENCE [LARGE SCALE GENOMIC DNA]</scope>
    <source>
        <tissue evidence="1">Muscle</tissue>
    </source>
</reference>
<dbReference type="EMBL" id="SRLO01001005">
    <property type="protein sequence ID" value="TNN42883.1"/>
    <property type="molecule type" value="Genomic_DNA"/>
</dbReference>
<evidence type="ECO:0000313" key="2">
    <source>
        <dbReference type="Proteomes" id="UP000314294"/>
    </source>
</evidence>
<protein>
    <submittedName>
        <fullName evidence="1">Uncharacterized protein</fullName>
    </submittedName>
</protein>
<name>A0A4Z2FQ11_9TELE</name>
<proteinExistence type="predicted"/>
<sequence>MKGWKIKDINVSSSEGGKVSNVLKAAAVTRRSRHTASTGHLVLLQRRLLRQLDALPDFGQGLVLLVLEGGAVSLQLAHLPFPRGLIPPNRLRLVSRRFESEGERNKKKKK</sequence>
<comment type="caution">
    <text evidence="1">The sequence shown here is derived from an EMBL/GenBank/DDBJ whole genome shotgun (WGS) entry which is preliminary data.</text>
</comment>